<sequence>MHWKPIQLIYAALFAALMGIGANVTSYLVIGGVPITLQSIIAIIAGALLGSRLGALSMTIYALVGLVGMPVFAGFSGGVRALVSPTFGFILSFIVVAFVVGKMIEKKKKIVTSYAFFVAFIGLALNYMIGTNYMYFAYLWIADAPDGFSYSMVWLWMALPLVKDIILTILTAVSIPKLLRMRTHHLAETKQTAS</sequence>
<evidence type="ECO:0000313" key="4">
    <source>
        <dbReference type="EMBL" id="MFC5629386.1"/>
    </source>
</evidence>
<proteinExistence type="inferred from homology"/>
<accession>A0ABW0UBP1</accession>
<evidence type="ECO:0000313" key="5">
    <source>
        <dbReference type="Proteomes" id="UP001596143"/>
    </source>
</evidence>
<comment type="similarity">
    <text evidence="1 2">Belongs to the BioY family.</text>
</comment>
<keyword evidence="3" id="KW-0812">Transmembrane</keyword>
<dbReference type="Proteomes" id="UP001596143">
    <property type="component" value="Unassembled WGS sequence"/>
</dbReference>
<reference evidence="5" key="1">
    <citation type="journal article" date="2019" name="Int. J. Syst. Evol. Microbiol.">
        <title>The Global Catalogue of Microorganisms (GCM) 10K type strain sequencing project: providing services to taxonomists for standard genome sequencing and annotation.</title>
        <authorList>
            <consortium name="The Broad Institute Genomics Platform"/>
            <consortium name="The Broad Institute Genome Sequencing Center for Infectious Disease"/>
            <person name="Wu L."/>
            <person name="Ma J."/>
        </authorList>
    </citation>
    <scope>NUCLEOTIDE SEQUENCE [LARGE SCALE GENOMIC DNA]</scope>
    <source>
        <strain evidence="5">CGMCC 1.15790</strain>
    </source>
</reference>
<evidence type="ECO:0000256" key="1">
    <source>
        <dbReference type="ARBA" id="ARBA00010692"/>
    </source>
</evidence>
<dbReference type="Gene3D" id="1.10.1760.20">
    <property type="match status" value="1"/>
</dbReference>
<dbReference type="EMBL" id="JBHSPF010000059">
    <property type="protein sequence ID" value="MFC5629386.1"/>
    <property type="molecule type" value="Genomic_DNA"/>
</dbReference>
<comment type="subcellular location">
    <subcellularLocation>
        <location evidence="2">Cell membrane</location>
        <topology evidence="2">Multi-pass membrane protein</topology>
    </subcellularLocation>
</comment>
<name>A0ABW0UBP1_9BACI</name>
<keyword evidence="3" id="KW-1133">Transmembrane helix</keyword>
<organism evidence="4 5">
    <name type="scientific">Aliibacillus thermotolerans</name>
    <dbReference type="NCBI Taxonomy" id="1834418"/>
    <lineage>
        <taxon>Bacteria</taxon>
        <taxon>Bacillati</taxon>
        <taxon>Bacillota</taxon>
        <taxon>Bacilli</taxon>
        <taxon>Bacillales</taxon>
        <taxon>Bacillaceae</taxon>
        <taxon>Aliibacillus</taxon>
    </lineage>
</organism>
<dbReference type="RefSeq" id="WP_270897113.1">
    <property type="nucleotide sequence ID" value="NZ_JBHSPF010000059.1"/>
</dbReference>
<dbReference type="PANTHER" id="PTHR34295:SF1">
    <property type="entry name" value="BIOTIN TRANSPORTER BIOY"/>
    <property type="match status" value="1"/>
</dbReference>
<dbReference type="PANTHER" id="PTHR34295">
    <property type="entry name" value="BIOTIN TRANSPORTER BIOY"/>
    <property type="match status" value="1"/>
</dbReference>
<dbReference type="Pfam" id="PF02632">
    <property type="entry name" value="BioY"/>
    <property type="match status" value="1"/>
</dbReference>
<comment type="caution">
    <text evidence="4">The sequence shown here is derived from an EMBL/GenBank/DDBJ whole genome shotgun (WGS) entry which is preliminary data.</text>
</comment>
<feature type="transmembrane region" description="Helical" evidence="3">
    <location>
        <begin position="153"/>
        <end position="175"/>
    </location>
</feature>
<keyword evidence="2" id="KW-0813">Transport</keyword>
<feature type="transmembrane region" description="Helical" evidence="3">
    <location>
        <begin position="56"/>
        <end position="75"/>
    </location>
</feature>
<dbReference type="InterPro" id="IPR003784">
    <property type="entry name" value="BioY"/>
</dbReference>
<feature type="transmembrane region" description="Helical" evidence="3">
    <location>
        <begin position="81"/>
        <end position="101"/>
    </location>
</feature>
<evidence type="ECO:0000256" key="3">
    <source>
        <dbReference type="SAM" id="Phobius"/>
    </source>
</evidence>
<gene>
    <name evidence="4" type="ORF">ACFPTR_11025</name>
</gene>
<keyword evidence="2 3" id="KW-0472">Membrane</keyword>
<evidence type="ECO:0000256" key="2">
    <source>
        <dbReference type="PIRNR" id="PIRNR016661"/>
    </source>
</evidence>
<keyword evidence="5" id="KW-1185">Reference proteome</keyword>
<protein>
    <recommendedName>
        <fullName evidence="2">Biotin transporter</fullName>
    </recommendedName>
</protein>
<keyword evidence="2" id="KW-1003">Cell membrane</keyword>
<feature type="transmembrane region" description="Helical" evidence="3">
    <location>
        <begin position="113"/>
        <end position="141"/>
    </location>
</feature>
<dbReference type="PIRSF" id="PIRSF016661">
    <property type="entry name" value="BioY"/>
    <property type="match status" value="1"/>
</dbReference>